<dbReference type="GO" id="GO:0008716">
    <property type="term" value="F:D-alanine-D-alanine ligase activity"/>
    <property type="evidence" value="ECO:0007669"/>
    <property type="project" value="UniProtKB-UniRule"/>
</dbReference>
<organism evidence="20 22">
    <name type="scientific">Porphyromonas crevioricanis</name>
    <dbReference type="NCBI Taxonomy" id="393921"/>
    <lineage>
        <taxon>Bacteria</taxon>
        <taxon>Pseudomonadati</taxon>
        <taxon>Bacteroidota</taxon>
        <taxon>Bacteroidia</taxon>
        <taxon>Bacteroidales</taxon>
        <taxon>Porphyromonadaceae</taxon>
        <taxon>Porphyromonas</taxon>
    </lineage>
</organism>
<dbReference type="InterPro" id="IPR005905">
    <property type="entry name" value="D_ala_D_ala"/>
</dbReference>
<accession>A0A0A2FWS6</accession>
<feature type="active site" evidence="15">
    <location>
        <position position="306"/>
    </location>
</feature>
<dbReference type="GO" id="GO:0009252">
    <property type="term" value="P:peptidoglycan biosynthetic process"/>
    <property type="evidence" value="ECO:0007669"/>
    <property type="project" value="UniProtKB-UniRule"/>
</dbReference>
<keyword evidence="10 14" id="KW-0133">Cell shape</keyword>
<dbReference type="PIRSF" id="PIRSF039102">
    <property type="entry name" value="Ddl/VanB"/>
    <property type="match status" value="1"/>
</dbReference>
<evidence type="ECO:0000256" key="7">
    <source>
        <dbReference type="ARBA" id="ARBA00022723"/>
    </source>
</evidence>
<keyword evidence="7 16" id="KW-0479">Metal-binding</keyword>
<keyword evidence="12 14" id="KW-0961">Cell wall biogenesis/degradation</keyword>
<keyword evidence="16" id="KW-0460">Magnesium</keyword>
<comment type="subcellular location">
    <subcellularLocation>
        <location evidence="2 14">Cytoplasm</location>
    </subcellularLocation>
</comment>
<keyword evidence="8 17" id="KW-0547">Nucleotide-binding</keyword>
<dbReference type="SUPFAM" id="SSF52440">
    <property type="entry name" value="PreATP-grasp domain"/>
    <property type="match status" value="1"/>
</dbReference>
<evidence type="ECO:0000256" key="4">
    <source>
        <dbReference type="ARBA" id="ARBA00012216"/>
    </source>
</evidence>
<evidence type="ECO:0000256" key="13">
    <source>
        <dbReference type="ARBA" id="ARBA00047614"/>
    </source>
</evidence>
<sequence length="336" mass="36846">MKPHVIAVVAGGYSGEAEVSLRSAQSLMGWIDRDYCSPYLLKVDRESWTVLNGPDGEPVDKPVDRNLFGFEDADGNSIKFKYAFITIHGTPGENGLLQGYLDMMAVPYNTGGVLTEALTSDKYTCNRYLSTFPDIHTAQSVRISCEEHPLEIEDLVSQLGLPLFVKPNTGGSSIATSRVDKLQDLSPAIDKAFEETPDVLVESLLSGTELTCGCYMSSEGLRALPVTEVVSKNEFFDYEAKYQGAVEEITPARISPELTLHIQDLTKKIYKYVSAHGIIRVDYIVSPEGVPFLLEVNTTPGMTSTSFIPQQVTAAGLCMKQVLTDIISQDLGRKEN</sequence>
<evidence type="ECO:0000256" key="10">
    <source>
        <dbReference type="ARBA" id="ARBA00022960"/>
    </source>
</evidence>
<feature type="domain" description="ATP-grasp" evidence="18">
    <location>
        <begin position="127"/>
        <end position="328"/>
    </location>
</feature>
<evidence type="ECO:0000256" key="17">
    <source>
        <dbReference type="PROSITE-ProRule" id="PRU00409"/>
    </source>
</evidence>
<comment type="catalytic activity">
    <reaction evidence="13 14">
        <text>2 D-alanine + ATP = D-alanyl-D-alanine + ADP + phosphate + H(+)</text>
        <dbReference type="Rhea" id="RHEA:11224"/>
        <dbReference type="ChEBI" id="CHEBI:15378"/>
        <dbReference type="ChEBI" id="CHEBI:30616"/>
        <dbReference type="ChEBI" id="CHEBI:43474"/>
        <dbReference type="ChEBI" id="CHEBI:57416"/>
        <dbReference type="ChEBI" id="CHEBI:57822"/>
        <dbReference type="ChEBI" id="CHEBI:456216"/>
        <dbReference type="EC" id="6.3.2.4"/>
    </reaction>
</comment>
<dbReference type="GO" id="GO:0005737">
    <property type="term" value="C:cytoplasm"/>
    <property type="evidence" value="ECO:0007669"/>
    <property type="project" value="UniProtKB-SubCell"/>
</dbReference>
<keyword evidence="16" id="KW-0464">Manganese</keyword>
<dbReference type="InterPro" id="IPR011095">
    <property type="entry name" value="Dala_Dala_lig_C"/>
</dbReference>
<dbReference type="UniPathway" id="UPA00219"/>
<dbReference type="InterPro" id="IPR016185">
    <property type="entry name" value="PreATP-grasp_dom_sf"/>
</dbReference>
<proteinExistence type="inferred from homology"/>
<dbReference type="InterPro" id="IPR011761">
    <property type="entry name" value="ATP-grasp"/>
</dbReference>
<dbReference type="Gene3D" id="3.30.1490.20">
    <property type="entry name" value="ATP-grasp fold, A domain"/>
    <property type="match status" value="1"/>
</dbReference>
<comment type="function">
    <text evidence="14">Cell wall formation.</text>
</comment>
<dbReference type="EMBL" id="JQJC01000015">
    <property type="protein sequence ID" value="KGN94637.1"/>
    <property type="molecule type" value="Genomic_DNA"/>
</dbReference>
<dbReference type="PANTHER" id="PTHR23132:SF23">
    <property type="entry name" value="D-ALANINE--D-ALANINE LIGASE B"/>
    <property type="match status" value="1"/>
</dbReference>
<comment type="cofactor">
    <cofactor evidence="16">
        <name>Mg(2+)</name>
        <dbReference type="ChEBI" id="CHEBI:18420"/>
    </cofactor>
    <cofactor evidence="16">
        <name>Mn(2+)</name>
        <dbReference type="ChEBI" id="CHEBI:29035"/>
    </cofactor>
    <text evidence="16">Binds 2 magnesium or manganese ions per subunit.</text>
</comment>
<dbReference type="GO" id="GO:0008360">
    <property type="term" value="P:regulation of cell shape"/>
    <property type="evidence" value="ECO:0007669"/>
    <property type="project" value="UniProtKB-KW"/>
</dbReference>
<dbReference type="SUPFAM" id="SSF56059">
    <property type="entry name" value="Glutathione synthetase ATP-binding domain-like"/>
    <property type="match status" value="1"/>
</dbReference>
<feature type="active site" evidence="15">
    <location>
        <position position="172"/>
    </location>
</feature>
<dbReference type="RefSeq" id="WP_023937488.1">
    <property type="nucleotide sequence ID" value="NZ_FUXH01000001.1"/>
</dbReference>
<feature type="binding site" evidence="16">
    <location>
        <position position="295"/>
    </location>
    <ligand>
        <name>Mg(2+)</name>
        <dbReference type="ChEBI" id="CHEBI:18420"/>
        <label>1</label>
    </ligand>
</feature>
<dbReference type="PANTHER" id="PTHR23132">
    <property type="entry name" value="D-ALANINE--D-ALANINE LIGASE"/>
    <property type="match status" value="1"/>
</dbReference>
<comment type="similarity">
    <text evidence="3 14">Belongs to the D-alanine--D-alanine ligase family.</text>
</comment>
<evidence type="ECO:0000313" key="19">
    <source>
        <dbReference type="EMBL" id="KGN94637.1"/>
    </source>
</evidence>
<reference evidence="20 22" key="2">
    <citation type="submission" date="2018-06" db="EMBL/GenBank/DDBJ databases">
        <authorList>
            <consortium name="Pathogen Informatics"/>
            <person name="Doyle S."/>
        </authorList>
    </citation>
    <scope>NUCLEOTIDE SEQUENCE [LARGE SCALE GENOMIC DNA]</scope>
    <source>
        <strain evidence="20 22">NCTC12858</strain>
    </source>
</reference>
<evidence type="ECO:0000256" key="6">
    <source>
        <dbReference type="ARBA" id="ARBA00022598"/>
    </source>
</evidence>
<keyword evidence="5 14" id="KW-0963">Cytoplasm</keyword>
<evidence type="ECO:0000313" key="20">
    <source>
        <dbReference type="EMBL" id="SQH73398.1"/>
    </source>
</evidence>
<dbReference type="Pfam" id="PF07478">
    <property type="entry name" value="Dala_Dala_lig_C"/>
    <property type="match status" value="1"/>
</dbReference>
<comment type="cofactor">
    <cofactor evidence="1">
        <name>Mn(2+)</name>
        <dbReference type="ChEBI" id="CHEBI:29035"/>
    </cofactor>
</comment>
<comment type="pathway">
    <text evidence="14">Cell wall biogenesis; peptidoglycan biosynthesis.</text>
</comment>
<keyword evidence="9 17" id="KW-0067">ATP-binding</keyword>
<dbReference type="GO" id="GO:0071555">
    <property type="term" value="P:cell wall organization"/>
    <property type="evidence" value="ECO:0007669"/>
    <property type="project" value="UniProtKB-KW"/>
</dbReference>
<reference evidence="19 21" key="1">
    <citation type="submission" date="2014-08" db="EMBL/GenBank/DDBJ databases">
        <title>Porphyromonas crevioricanis strain:COT-253_OH1447 Genome sequencing.</title>
        <authorList>
            <person name="Wallis C."/>
            <person name="Deusch O."/>
            <person name="O'Flynn C."/>
            <person name="Davis I."/>
            <person name="Jospin G."/>
            <person name="Darling A.E."/>
            <person name="Coil D.A."/>
            <person name="Alexiev A."/>
            <person name="Horsfall A."/>
            <person name="Kirkwood N."/>
            <person name="Harris S."/>
            <person name="Eisen J.A."/>
        </authorList>
    </citation>
    <scope>NUCLEOTIDE SEQUENCE [LARGE SCALE GENOMIC DNA]</scope>
    <source>
        <strain evidence="21">COT-253 OH1447</strain>
        <strain evidence="19">COT-253_OH1447</strain>
    </source>
</reference>
<evidence type="ECO:0000256" key="11">
    <source>
        <dbReference type="ARBA" id="ARBA00022984"/>
    </source>
</evidence>
<evidence type="ECO:0000259" key="18">
    <source>
        <dbReference type="PROSITE" id="PS50975"/>
    </source>
</evidence>
<feature type="active site" evidence="15">
    <location>
        <position position="16"/>
    </location>
</feature>
<evidence type="ECO:0000256" key="5">
    <source>
        <dbReference type="ARBA" id="ARBA00022490"/>
    </source>
</evidence>
<evidence type="ECO:0000256" key="3">
    <source>
        <dbReference type="ARBA" id="ARBA00010871"/>
    </source>
</evidence>
<dbReference type="GO" id="GO:0046872">
    <property type="term" value="F:metal ion binding"/>
    <property type="evidence" value="ECO:0007669"/>
    <property type="project" value="UniProtKB-KW"/>
</dbReference>
<dbReference type="Pfam" id="PF01820">
    <property type="entry name" value="Dala_Dala_lig_N"/>
    <property type="match status" value="1"/>
</dbReference>
<feature type="binding site" evidence="16">
    <location>
        <position position="295"/>
    </location>
    <ligand>
        <name>Mg(2+)</name>
        <dbReference type="ChEBI" id="CHEBI:18420"/>
        <label>2</label>
    </ligand>
</feature>
<gene>
    <name evidence="20" type="primary">ddlB</name>
    <name evidence="14" type="synonym">ddl</name>
    <name evidence="19" type="ORF">HQ38_05495</name>
    <name evidence="20" type="ORF">NCTC12858_01253</name>
</gene>
<dbReference type="InterPro" id="IPR000291">
    <property type="entry name" value="D-Ala_lig_Van_CS"/>
</dbReference>
<keyword evidence="6 14" id="KW-0436">Ligase</keyword>
<dbReference type="NCBIfam" id="NF002527">
    <property type="entry name" value="PRK01966.1-3"/>
    <property type="match status" value="1"/>
</dbReference>
<keyword evidence="11 14" id="KW-0573">Peptidoglycan synthesis</keyword>
<evidence type="ECO:0000313" key="21">
    <source>
        <dbReference type="Proteomes" id="UP000030136"/>
    </source>
</evidence>
<dbReference type="PROSITE" id="PS00843">
    <property type="entry name" value="DALA_DALA_LIGASE_1"/>
    <property type="match status" value="1"/>
</dbReference>
<dbReference type="EC" id="6.3.2.4" evidence="4 14"/>
<dbReference type="PROSITE" id="PS00844">
    <property type="entry name" value="DALA_DALA_LIGASE_2"/>
    <property type="match status" value="1"/>
</dbReference>
<evidence type="ECO:0000256" key="12">
    <source>
        <dbReference type="ARBA" id="ARBA00023316"/>
    </source>
</evidence>
<dbReference type="AlphaFoldDB" id="A0A0A2FWS6"/>
<dbReference type="Gene3D" id="3.40.50.20">
    <property type="match status" value="1"/>
</dbReference>
<dbReference type="Gene3D" id="3.30.470.20">
    <property type="entry name" value="ATP-grasp fold, B domain"/>
    <property type="match status" value="1"/>
</dbReference>
<evidence type="ECO:0000256" key="8">
    <source>
        <dbReference type="ARBA" id="ARBA00022741"/>
    </source>
</evidence>
<dbReference type="InterPro" id="IPR013815">
    <property type="entry name" value="ATP_grasp_subdomain_1"/>
</dbReference>
<keyword evidence="22" id="KW-1185">Reference proteome</keyword>
<dbReference type="Proteomes" id="UP000249300">
    <property type="component" value="Chromosome 1"/>
</dbReference>
<name>A0A0A2FWS6_9PORP</name>
<dbReference type="GO" id="GO:0005524">
    <property type="term" value="F:ATP binding"/>
    <property type="evidence" value="ECO:0007669"/>
    <property type="project" value="UniProtKB-UniRule"/>
</dbReference>
<dbReference type="OrthoDB" id="9813261at2"/>
<evidence type="ECO:0000256" key="16">
    <source>
        <dbReference type="PIRSR" id="PIRSR039102-3"/>
    </source>
</evidence>
<dbReference type="STRING" id="393921.HQ45_02805"/>
<dbReference type="Proteomes" id="UP000030136">
    <property type="component" value="Unassembled WGS sequence"/>
</dbReference>
<dbReference type="eggNOG" id="COG1181">
    <property type="taxonomic scope" value="Bacteria"/>
</dbReference>
<evidence type="ECO:0000313" key="22">
    <source>
        <dbReference type="Proteomes" id="UP000249300"/>
    </source>
</evidence>
<evidence type="ECO:0000256" key="9">
    <source>
        <dbReference type="ARBA" id="ARBA00022840"/>
    </source>
</evidence>
<dbReference type="KEGG" id="pcre:NCTC12858_01253"/>
<evidence type="ECO:0000256" key="14">
    <source>
        <dbReference type="HAMAP-Rule" id="MF_00047"/>
    </source>
</evidence>
<dbReference type="InterPro" id="IPR011127">
    <property type="entry name" value="Dala_Dala_lig_N"/>
</dbReference>
<protein>
    <recommendedName>
        <fullName evidence="4 14">D-alanine--D-alanine ligase</fullName>
        <ecNumber evidence="4 14">6.3.2.4</ecNumber>
    </recommendedName>
    <alternativeName>
        <fullName evidence="14">D-Ala-D-Ala ligase</fullName>
    </alternativeName>
    <alternativeName>
        <fullName evidence="14">D-alanylalanine synthetase</fullName>
    </alternativeName>
</protein>
<evidence type="ECO:0000256" key="15">
    <source>
        <dbReference type="PIRSR" id="PIRSR039102-1"/>
    </source>
</evidence>
<evidence type="ECO:0000256" key="2">
    <source>
        <dbReference type="ARBA" id="ARBA00004496"/>
    </source>
</evidence>
<dbReference type="PROSITE" id="PS50975">
    <property type="entry name" value="ATP_GRASP"/>
    <property type="match status" value="1"/>
</dbReference>
<feature type="binding site" evidence="16">
    <location>
        <position position="297"/>
    </location>
    <ligand>
        <name>Mg(2+)</name>
        <dbReference type="ChEBI" id="CHEBI:18420"/>
        <label>2</label>
    </ligand>
</feature>
<evidence type="ECO:0000256" key="1">
    <source>
        <dbReference type="ARBA" id="ARBA00001936"/>
    </source>
</evidence>
<feature type="binding site" evidence="16">
    <location>
        <position position="282"/>
    </location>
    <ligand>
        <name>Mg(2+)</name>
        <dbReference type="ChEBI" id="CHEBI:18420"/>
        <label>1</label>
    </ligand>
</feature>
<dbReference type="HAMAP" id="MF_00047">
    <property type="entry name" value="Dala_Dala_lig"/>
    <property type="match status" value="1"/>
</dbReference>
<dbReference type="EMBL" id="LS483447">
    <property type="protein sequence ID" value="SQH73398.1"/>
    <property type="molecule type" value="Genomic_DNA"/>
</dbReference>